<dbReference type="PRINTS" id="PR00420">
    <property type="entry name" value="RNGMNOXGNASE"/>
</dbReference>
<keyword evidence="4" id="KW-0560">Oxidoreductase</keyword>
<dbReference type="EMBL" id="ML742237">
    <property type="protein sequence ID" value="KAE8146895.1"/>
    <property type="molecule type" value="Genomic_DNA"/>
</dbReference>
<dbReference type="Pfam" id="PF07976">
    <property type="entry name" value="Phe_hydrox_dim"/>
    <property type="match status" value="1"/>
</dbReference>
<evidence type="ECO:0000259" key="5">
    <source>
        <dbReference type="Pfam" id="PF01494"/>
    </source>
</evidence>
<dbReference type="OrthoDB" id="1716816at2759"/>
<feature type="domain" description="FAD-binding" evidence="5">
    <location>
        <begin position="5"/>
        <end position="362"/>
    </location>
</feature>
<dbReference type="CDD" id="cd02979">
    <property type="entry name" value="PHOX_C"/>
    <property type="match status" value="1"/>
</dbReference>
<dbReference type="PANTHER" id="PTHR43004:SF7">
    <property type="entry name" value="P-HYDROXYBENZOATE-M-HYDROXYLASE"/>
    <property type="match status" value="1"/>
</dbReference>
<gene>
    <name evidence="7" type="ORF">BDV25DRAFT_132552</name>
</gene>
<dbReference type="PANTHER" id="PTHR43004">
    <property type="entry name" value="TRK SYSTEM POTASSIUM UPTAKE PROTEIN"/>
    <property type="match status" value="1"/>
</dbReference>
<dbReference type="Proteomes" id="UP000325780">
    <property type="component" value="Unassembled WGS sequence"/>
</dbReference>
<organism evidence="7 8">
    <name type="scientific">Aspergillus avenaceus</name>
    <dbReference type="NCBI Taxonomy" id="36643"/>
    <lineage>
        <taxon>Eukaryota</taxon>
        <taxon>Fungi</taxon>
        <taxon>Dikarya</taxon>
        <taxon>Ascomycota</taxon>
        <taxon>Pezizomycotina</taxon>
        <taxon>Eurotiomycetes</taxon>
        <taxon>Eurotiomycetidae</taxon>
        <taxon>Eurotiales</taxon>
        <taxon>Aspergillaceae</taxon>
        <taxon>Aspergillus</taxon>
        <taxon>Aspergillus subgen. Circumdati</taxon>
    </lineage>
</organism>
<proteinExistence type="inferred from homology"/>
<dbReference type="InterPro" id="IPR012941">
    <property type="entry name" value="Phe_hydrox_C_dim_dom"/>
</dbReference>
<evidence type="ECO:0000259" key="6">
    <source>
        <dbReference type="Pfam" id="PF07976"/>
    </source>
</evidence>
<dbReference type="InterPro" id="IPR002938">
    <property type="entry name" value="FAD-bd"/>
</dbReference>
<evidence type="ECO:0000313" key="8">
    <source>
        <dbReference type="Proteomes" id="UP000325780"/>
    </source>
</evidence>
<name>A0A5N6TKP6_ASPAV</name>
<keyword evidence="8" id="KW-1185">Reference proteome</keyword>
<keyword evidence="3" id="KW-0274">FAD</keyword>
<dbReference type="Gene3D" id="3.50.50.60">
    <property type="entry name" value="FAD/NAD(P)-binding domain"/>
    <property type="match status" value="1"/>
</dbReference>
<evidence type="ECO:0000256" key="2">
    <source>
        <dbReference type="ARBA" id="ARBA00022630"/>
    </source>
</evidence>
<dbReference type="SUPFAM" id="SSF54373">
    <property type="entry name" value="FAD-linked reductases, C-terminal domain"/>
    <property type="match status" value="1"/>
</dbReference>
<evidence type="ECO:0000256" key="1">
    <source>
        <dbReference type="ARBA" id="ARBA00007801"/>
    </source>
</evidence>
<dbReference type="InterPro" id="IPR050641">
    <property type="entry name" value="RIFMO-like"/>
</dbReference>
<dbReference type="AlphaFoldDB" id="A0A5N6TKP6"/>
<dbReference type="SUPFAM" id="SSF51905">
    <property type="entry name" value="FAD/NAD(P)-binding domain"/>
    <property type="match status" value="1"/>
</dbReference>
<dbReference type="InterPro" id="IPR038220">
    <property type="entry name" value="PHOX_C_sf"/>
</dbReference>
<comment type="similarity">
    <text evidence="1">Belongs to the PheA/TfdB FAD monooxygenase family.</text>
</comment>
<dbReference type="SUPFAM" id="SSF52833">
    <property type="entry name" value="Thioredoxin-like"/>
    <property type="match status" value="1"/>
</dbReference>
<dbReference type="GO" id="GO:0071949">
    <property type="term" value="F:FAD binding"/>
    <property type="evidence" value="ECO:0007669"/>
    <property type="project" value="InterPro"/>
</dbReference>
<dbReference type="Pfam" id="PF01494">
    <property type="entry name" value="FAD_binding_3"/>
    <property type="match status" value="1"/>
</dbReference>
<evidence type="ECO:0000256" key="4">
    <source>
        <dbReference type="ARBA" id="ARBA00023002"/>
    </source>
</evidence>
<keyword evidence="2" id="KW-0285">Flavoprotein</keyword>
<sequence>MEDNYDVVVIGAGPVGLMLSACLLRLGPYKIKHIDNNANPTQIGRADGIQARTLDVLKGLDLTRAIFPRKPGYIREVAFWSDHDDESGLTRTGSARTYPNFIVTRHPFTTILHQGHIEDIFLQDLAKRGLEIQRPWTVDNIYHDASPSSHPLQVTLATVDGHQKRVIRSKYVFGADGAHSQVRSLLGIPMIYKDSKVHVWGVIDGIVDSDFPDIRIKCTVRSAKGSAMVIPQSGNHVRIYVQLFSQPDGADPDLAKESQIKQTANDILSPYHVEWQTIDWCSTYRIRQGVAESYSLHERVFIGGDACHTHSPKAGQGMNYGLLDAHNLAWKLHLVEAGFLQRQLLRTYEEERKHVADRLIEFDCRYANLFSAHVHGERMASNAEFIRVFKENTLLTSGYGVEYASNSLIDSGTNSEFPTTVWKAIPGRSLPIATVTRVISARVVYLEQDVPFNGSFHIYVFAGRPSQTFHALSDLATYVASATFPLHPYQRDPPDRSYEARHNPESPFFTYSFIFNTELSSIDFTQCLPRPFSVYRYHTFVDDQPARAYADAAAHNSMGIDSTKGGVVVVRPDGYVGCVLPLEEGPATGLALAKYFAQAVVGTG</sequence>
<dbReference type="InterPro" id="IPR036249">
    <property type="entry name" value="Thioredoxin-like_sf"/>
</dbReference>
<accession>A0A5N6TKP6</accession>
<feature type="domain" description="Phenol hydroxylase-like C-terminal dimerisation" evidence="6">
    <location>
        <begin position="401"/>
        <end position="600"/>
    </location>
</feature>
<evidence type="ECO:0000313" key="7">
    <source>
        <dbReference type="EMBL" id="KAE8146895.1"/>
    </source>
</evidence>
<protein>
    <submittedName>
        <fullName evidence="7">FAD binding domain-containing protein</fullName>
    </submittedName>
</protein>
<reference evidence="7 8" key="1">
    <citation type="submission" date="2019-04" db="EMBL/GenBank/DDBJ databases">
        <title>Friends and foes A comparative genomics study of 23 Aspergillus species from section Flavi.</title>
        <authorList>
            <consortium name="DOE Joint Genome Institute"/>
            <person name="Kjaerbolling I."/>
            <person name="Vesth T."/>
            <person name="Frisvad J.C."/>
            <person name="Nybo J.L."/>
            <person name="Theobald S."/>
            <person name="Kildgaard S."/>
            <person name="Isbrandt T."/>
            <person name="Kuo A."/>
            <person name="Sato A."/>
            <person name="Lyhne E.K."/>
            <person name="Kogle M.E."/>
            <person name="Wiebenga A."/>
            <person name="Kun R.S."/>
            <person name="Lubbers R.J."/>
            <person name="Makela M.R."/>
            <person name="Barry K."/>
            <person name="Chovatia M."/>
            <person name="Clum A."/>
            <person name="Daum C."/>
            <person name="Haridas S."/>
            <person name="He G."/>
            <person name="LaButti K."/>
            <person name="Lipzen A."/>
            <person name="Mondo S."/>
            <person name="Riley R."/>
            <person name="Salamov A."/>
            <person name="Simmons B.A."/>
            <person name="Magnuson J.K."/>
            <person name="Henrissat B."/>
            <person name="Mortensen U.H."/>
            <person name="Larsen T.O."/>
            <person name="Devries R.P."/>
            <person name="Grigoriev I.V."/>
            <person name="Machida M."/>
            <person name="Baker S.E."/>
            <person name="Andersen M.R."/>
        </authorList>
    </citation>
    <scope>NUCLEOTIDE SEQUENCE [LARGE SCALE GENOMIC DNA]</scope>
    <source>
        <strain evidence="7 8">IBT 18842</strain>
    </source>
</reference>
<evidence type="ECO:0000256" key="3">
    <source>
        <dbReference type="ARBA" id="ARBA00022827"/>
    </source>
</evidence>
<dbReference type="InterPro" id="IPR036188">
    <property type="entry name" value="FAD/NAD-bd_sf"/>
</dbReference>
<dbReference type="Gene3D" id="3.40.30.20">
    <property type="match status" value="1"/>
</dbReference>
<dbReference type="GO" id="GO:0016709">
    <property type="term" value="F:oxidoreductase activity, acting on paired donors, with incorporation or reduction of molecular oxygen, NAD(P)H as one donor, and incorporation of one atom of oxygen"/>
    <property type="evidence" value="ECO:0007669"/>
    <property type="project" value="UniProtKB-ARBA"/>
</dbReference>
<dbReference type="Gene3D" id="3.30.9.10">
    <property type="entry name" value="D-Amino Acid Oxidase, subunit A, domain 2"/>
    <property type="match status" value="1"/>
</dbReference>